<reference evidence="3 4" key="1">
    <citation type="submission" date="2025-04" db="UniProtKB">
        <authorList>
            <consortium name="RefSeq"/>
        </authorList>
    </citation>
    <scope>IDENTIFICATION</scope>
    <source>
        <tissue evidence="3 4">Total insect</tissue>
    </source>
</reference>
<gene>
    <name evidence="3 4 5" type="primary">LOC117651000</name>
</gene>
<sequence length="261" mass="29550">MAENSILQTNSSGGRDVVTTFIRVLNSRSSYMASQLFSEDIIMEWFGRTIIGRNNVLNFLYDEAMVSNHDLIEVKKSKQANPPPRALKRFRQPLTPEKDEDMHNDSGFGSGIYESCDSSFSSSGSLTPSQNVAMDLSRLHVTKLKDDGLALAPLCRNFKTPSNTRLPAIKHPLLKKQPMLLKRLKEVDLPTNLEFVDAAGILYFRVDGDFYNAGTSWSKPCHLQIGYQRRDSPEDLLICFLLYNSDMPCRRNLSQVFDQCE</sequence>
<dbReference type="Proteomes" id="UP000515158">
    <property type="component" value="Unplaced"/>
</dbReference>
<evidence type="ECO:0000256" key="1">
    <source>
        <dbReference type="SAM" id="MobiDB-lite"/>
    </source>
</evidence>
<proteinExistence type="predicted"/>
<dbReference type="RefSeq" id="XP_034250581.1">
    <property type="nucleotide sequence ID" value="XM_034394690.1"/>
</dbReference>
<evidence type="ECO:0000313" key="5">
    <source>
        <dbReference type="RefSeq" id="XP_034250582.1"/>
    </source>
</evidence>
<dbReference type="AlphaFoldDB" id="A0A6P8ZZH5"/>
<evidence type="ECO:0000313" key="2">
    <source>
        <dbReference type="Proteomes" id="UP000515158"/>
    </source>
</evidence>
<keyword evidence="2" id="KW-1185">Reference proteome</keyword>
<protein>
    <submittedName>
        <fullName evidence="3 4">Uncharacterized protein LOC117651000</fullName>
    </submittedName>
</protein>
<name>A0A6P8ZZH5_THRPL</name>
<evidence type="ECO:0000313" key="4">
    <source>
        <dbReference type="RefSeq" id="XP_034250581.1"/>
    </source>
</evidence>
<dbReference type="GeneID" id="117651000"/>
<dbReference type="RefSeq" id="XP_034250580.1">
    <property type="nucleotide sequence ID" value="XM_034394689.1"/>
</dbReference>
<feature type="region of interest" description="Disordered" evidence="1">
    <location>
        <begin position="77"/>
        <end position="106"/>
    </location>
</feature>
<accession>A0A6P8ZZH5</accession>
<evidence type="ECO:0000313" key="3">
    <source>
        <dbReference type="RefSeq" id="XP_034250580.1"/>
    </source>
</evidence>
<dbReference type="RefSeq" id="XP_034250582.1">
    <property type="nucleotide sequence ID" value="XM_034394691.1"/>
</dbReference>
<dbReference type="KEGG" id="tpal:117651000"/>
<dbReference type="OrthoDB" id="8195095at2759"/>
<organism evidence="3">
    <name type="scientific">Thrips palmi</name>
    <name type="common">Melon thrips</name>
    <dbReference type="NCBI Taxonomy" id="161013"/>
    <lineage>
        <taxon>Eukaryota</taxon>
        <taxon>Metazoa</taxon>
        <taxon>Ecdysozoa</taxon>
        <taxon>Arthropoda</taxon>
        <taxon>Hexapoda</taxon>
        <taxon>Insecta</taxon>
        <taxon>Pterygota</taxon>
        <taxon>Neoptera</taxon>
        <taxon>Paraneoptera</taxon>
        <taxon>Thysanoptera</taxon>
        <taxon>Terebrantia</taxon>
        <taxon>Thripoidea</taxon>
        <taxon>Thripidae</taxon>
        <taxon>Thrips</taxon>
    </lineage>
</organism>